<gene>
    <name evidence="2" type="ordered locus">Shal_2813</name>
</gene>
<dbReference type="CDD" id="cd03196">
    <property type="entry name" value="GST_C_5"/>
    <property type="match status" value="1"/>
</dbReference>
<dbReference type="GO" id="GO:0016740">
    <property type="term" value="F:transferase activity"/>
    <property type="evidence" value="ECO:0007669"/>
    <property type="project" value="UniProtKB-KW"/>
</dbReference>
<dbReference type="OrthoDB" id="9813092at2"/>
<dbReference type="SUPFAM" id="SSF47616">
    <property type="entry name" value="GST C-terminal domain-like"/>
    <property type="match status" value="1"/>
</dbReference>
<dbReference type="InterPro" id="IPR036282">
    <property type="entry name" value="Glutathione-S-Trfase_C_sf"/>
</dbReference>
<dbReference type="RefSeq" id="WP_012277893.1">
    <property type="nucleotide sequence ID" value="NC_010334.1"/>
</dbReference>
<dbReference type="KEGG" id="shl:Shal_2813"/>
<accession>B0TMK5</accession>
<dbReference type="Pfam" id="PF13410">
    <property type="entry name" value="GST_C_2"/>
    <property type="match status" value="1"/>
</dbReference>
<dbReference type="Proteomes" id="UP000001317">
    <property type="component" value="Chromosome"/>
</dbReference>
<dbReference type="InterPro" id="IPR050983">
    <property type="entry name" value="GST_Omega/HSP26"/>
</dbReference>
<keyword evidence="3" id="KW-1185">Reference proteome</keyword>
<evidence type="ECO:0000313" key="3">
    <source>
        <dbReference type="Proteomes" id="UP000001317"/>
    </source>
</evidence>
<sequence>MSAMSSTAILYSLRNCPYAVRARMAVYVSGRTVLLRELRLDNKPVELLEASPKGTVPVLVLPSGEVIEQSLEIMLWALSRRDPANYLIADKSDRQQEMLRLIGLFDKEFKTCLESYRSAKRYHGADLFTRRADCERFLQMLELRLLKHQYLVCDKPSLADLAIIPFIRQFSRIERQWYRQSPYPKVRDWLSGYLQSRMFSKVMAKFPIWSACNDQVIFKDD</sequence>
<proteinExistence type="predicted"/>
<dbReference type="HOGENOM" id="CLU_090620_0_0_6"/>
<dbReference type="EMBL" id="CP000931">
    <property type="protein sequence ID" value="ABZ77365.1"/>
    <property type="molecule type" value="Genomic_DNA"/>
</dbReference>
<protein>
    <submittedName>
        <fullName evidence="2">Glutathione S-transferase domain</fullName>
    </submittedName>
</protein>
<dbReference type="InterPro" id="IPR010987">
    <property type="entry name" value="Glutathione-S-Trfase_C-like"/>
</dbReference>
<dbReference type="InterPro" id="IPR036249">
    <property type="entry name" value="Thioredoxin-like_sf"/>
</dbReference>
<organism evidence="2 3">
    <name type="scientific">Shewanella halifaxensis (strain HAW-EB4)</name>
    <dbReference type="NCBI Taxonomy" id="458817"/>
    <lineage>
        <taxon>Bacteria</taxon>
        <taxon>Pseudomonadati</taxon>
        <taxon>Pseudomonadota</taxon>
        <taxon>Gammaproteobacteria</taxon>
        <taxon>Alteromonadales</taxon>
        <taxon>Shewanellaceae</taxon>
        <taxon>Shewanella</taxon>
    </lineage>
</organism>
<dbReference type="Pfam" id="PF13417">
    <property type="entry name" value="GST_N_3"/>
    <property type="match status" value="1"/>
</dbReference>
<reference evidence="2" key="1">
    <citation type="submission" date="2008-01" db="EMBL/GenBank/DDBJ databases">
        <title>Complete sequence of Shewanella halifaxensis HAW-EB4.</title>
        <authorList>
            <consortium name="US DOE Joint Genome Institute"/>
            <person name="Copeland A."/>
            <person name="Lucas S."/>
            <person name="Lapidus A."/>
            <person name="Glavina del Rio T."/>
            <person name="Dalin E."/>
            <person name="Tice H."/>
            <person name="Bruce D."/>
            <person name="Goodwin L."/>
            <person name="Pitluck S."/>
            <person name="Sims D."/>
            <person name="Brettin T."/>
            <person name="Detter J.C."/>
            <person name="Han C."/>
            <person name="Kuske C.R."/>
            <person name="Schmutz J."/>
            <person name="Larimer F."/>
            <person name="Land M."/>
            <person name="Hauser L."/>
            <person name="Kyrpides N."/>
            <person name="Kim E."/>
            <person name="Zhao J.-S."/>
            <person name="Richardson P."/>
        </authorList>
    </citation>
    <scope>NUCLEOTIDE SEQUENCE [LARGE SCALE GENOMIC DNA]</scope>
    <source>
        <strain evidence="2">HAW-EB4</strain>
    </source>
</reference>
<dbReference type="eggNOG" id="COG0625">
    <property type="taxonomic scope" value="Bacteria"/>
</dbReference>
<dbReference type="PANTHER" id="PTHR43968:SF6">
    <property type="entry name" value="GLUTATHIONE S-TRANSFERASE OMEGA"/>
    <property type="match status" value="1"/>
</dbReference>
<feature type="domain" description="GST C-terminal" evidence="1">
    <location>
        <begin position="90"/>
        <end position="211"/>
    </location>
</feature>
<dbReference type="InterPro" id="IPR004045">
    <property type="entry name" value="Glutathione_S-Trfase_N"/>
</dbReference>
<dbReference type="InterPro" id="IPR040079">
    <property type="entry name" value="Glutathione_S-Trfase"/>
</dbReference>
<evidence type="ECO:0000313" key="2">
    <source>
        <dbReference type="EMBL" id="ABZ77365.1"/>
    </source>
</evidence>
<dbReference type="SFLD" id="SFLDS00019">
    <property type="entry name" value="Glutathione_Transferase_(cytos"/>
    <property type="match status" value="1"/>
</dbReference>
<dbReference type="STRING" id="458817.Shal_2813"/>
<name>B0TMK5_SHEHH</name>
<dbReference type="SUPFAM" id="SSF52833">
    <property type="entry name" value="Thioredoxin-like"/>
    <property type="match status" value="1"/>
</dbReference>
<dbReference type="AlphaFoldDB" id="B0TMK5"/>
<dbReference type="Gene3D" id="3.40.30.10">
    <property type="entry name" value="Glutaredoxin"/>
    <property type="match status" value="1"/>
</dbReference>
<dbReference type="PANTHER" id="PTHR43968">
    <property type="match status" value="1"/>
</dbReference>
<dbReference type="GO" id="GO:0005737">
    <property type="term" value="C:cytoplasm"/>
    <property type="evidence" value="ECO:0007669"/>
    <property type="project" value="TreeGrafter"/>
</dbReference>
<evidence type="ECO:0000259" key="1">
    <source>
        <dbReference type="PROSITE" id="PS50405"/>
    </source>
</evidence>
<dbReference type="Gene3D" id="1.20.1050.10">
    <property type="match status" value="1"/>
</dbReference>
<dbReference type="PROSITE" id="PS50405">
    <property type="entry name" value="GST_CTER"/>
    <property type="match status" value="1"/>
</dbReference>